<keyword evidence="5 8" id="KW-0812">Transmembrane</keyword>
<feature type="transmembrane region" description="Helical" evidence="8">
    <location>
        <begin position="138"/>
        <end position="156"/>
    </location>
</feature>
<sequence length="543" mass="57942">MTHAVPAATPVAGAALNPTLDASLDTPCPASTTGLAGALPRRISPAIALLAILVGATVLRVAFAAATGLGNDESYTVVTSRAVALSYFDHPPMAWWLARLSAWLMGSEAPAVVRAPFLVFSALSTVLMYRLTARLFDPWAGVLAALMMACAPVLGVTSASWVLPDGPLIAFLLAATLVLARVLFEPDAHPAGWLLAGLLGGLAMLSKYHGVFFFAGTLLFLLTSPRHRFWLGRAWPYAGALVALAVASPVVIWNIQNDFISLSFQASRAAAARFQPVMPLVVIGGIALFLTPWIWVGLVAAAVRAVRAHLRAPRGPSRSAARGAARSWLLVCIGCGPVLLFPLVAAWSPAKPFFHWAAPGYLMLFPLLGHLMAQRWPRHPATRRWAFGSAIFVATVMVAVMALARVPTLAAYGPGTPRDPLRELATWSDLSAAFLQQGLTADRTPFVVSRIWHEGGKVGYALGEDWPIACIGDDCRGFRVTHVEEDHVGDDAVIVVPAPARPDDLAQIRSHFTRLEPLATIDLRHAGAFVGTVSILIGRSYGR</sequence>
<evidence type="ECO:0000256" key="4">
    <source>
        <dbReference type="ARBA" id="ARBA00022679"/>
    </source>
</evidence>
<dbReference type="RefSeq" id="WP_393992403.1">
    <property type="nucleotide sequence ID" value="NZ_JBAFVH010000005.1"/>
</dbReference>
<feature type="transmembrane region" description="Helical" evidence="8">
    <location>
        <begin position="196"/>
        <end position="222"/>
    </location>
</feature>
<evidence type="ECO:0000259" key="9">
    <source>
        <dbReference type="Pfam" id="PF13231"/>
    </source>
</evidence>
<dbReference type="Pfam" id="PF13231">
    <property type="entry name" value="PMT_2"/>
    <property type="match status" value="1"/>
</dbReference>
<accession>A0ABW6ZV80</accession>
<feature type="transmembrane region" description="Helical" evidence="8">
    <location>
        <begin position="234"/>
        <end position="256"/>
    </location>
</feature>
<evidence type="ECO:0000256" key="6">
    <source>
        <dbReference type="ARBA" id="ARBA00022989"/>
    </source>
</evidence>
<dbReference type="InterPro" id="IPR038731">
    <property type="entry name" value="RgtA/B/C-like"/>
</dbReference>
<evidence type="ECO:0000256" key="2">
    <source>
        <dbReference type="ARBA" id="ARBA00022475"/>
    </source>
</evidence>
<evidence type="ECO:0000313" key="10">
    <source>
        <dbReference type="EMBL" id="MFG1372518.1"/>
    </source>
</evidence>
<dbReference type="EC" id="2.4.-.-" evidence="10"/>
<dbReference type="PANTHER" id="PTHR33908:SF11">
    <property type="entry name" value="MEMBRANE PROTEIN"/>
    <property type="match status" value="1"/>
</dbReference>
<proteinExistence type="predicted"/>
<keyword evidence="4 10" id="KW-0808">Transferase</keyword>
<evidence type="ECO:0000256" key="7">
    <source>
        <dbReference type="ARBA" id="ARBA00023136"/>
    </source>
</evidence>
<evidence type="ECO:0000256" key="8">
    <source>
        <dbReference type="SAM" id="Phobius"/>
    </source>
</evidence>
<dbReference type="GO" id="GO:0016757">
    <property type="term" value="F:glycosyltransferase activity"/>
    <property type="evidence" value="ECO:0007669"/>
    <property type="project" value="UniProtKB-KW"/>
</dbReference>
<keyword evidence="2" id="KW-1003">Cell membrane</keyword>
<dbReference type="PANTHER" id="PTHR33908">
    <property type="entry name" value="MANNOSYLTRANSFERASE YKCB-RELATED"/>
    <property type="match status" value="1"/>
</dbReference>
<feature type="transmembrane region" description="Helical" evidence="8">
    <location>
        <begin position="43"/>
        <end position="63"/>
    </location>
</feature>
<feature type="transmembrane region" description="Helical" evidence="8">
    <location>
        <begin position="111"/>
        <end position="132"/>
    </location>
</feature>
<keyword evidence="6 8" id="KW-1133">Transmembrane helix</keyword>
<dbReference type="InterPro" id="IPR050297">
    <property type="entry name" value="LipidA_mod_glycosyltrf_83"/>
</dbReference>
<dbReference type="EMBL" id="JBAFVH010000005">
    <property type="protein sequence ID" value="MFG1372518.1"/>
    <property type="molecule type" value="Genomic_DNA"/>
</dbReference>
<feature type="transmembrane region" description="Helical" evidence="8">
    <location>
        <begin position="327"/>
        <end position="347"/>
    </location>
</feature>
<name>A0ABW6ZV80_9HYPH</name>
<feature type="domain" description="Glycosyltransferase RgtA/B/C/D-like" evidence="9">
    <location>
        <begin position="89"/>
        <end position="253"/>
    </location>
</feature>
<feature type="transmembrane region" description="Helical" evidence="8">
    <location>
        <begin position="353"/>
        <end position="373"/>
    </location>
</feature>
<evidence type="ECO:0000256" key="1">
    <source>
        <dbReference type="ARBA" id="ARBA00004651"/>
    </source>
</evidence>
<feature type="transmembrane region" description="Helical" evidence="8">
    <location>
        <begin position="276"/>
        <end position="306"/>
    </location>
</feature>
<protein>
    <submittedName>
        <fullName evidence="10">Glycosyltransferase family 39 protein</fullName>
        <ecNumber evidence="10">2.4.-.-</ecNumber>
    </submittedName>
</protein>
<evidence type="ECO:0000256" key="5">
    <source>
        <dbReference type="ARBA" id="ARBA00022692"/>
    </source>
</evidence>
<feature type="transmembrane region" description="Helical" evidence="8">
    <location>
        <begin position="385"/>
        <end position="404"/>
    </location>
</feature>
<gene>
    <name evidence="10" type="ORF">V5F32_10120</name>
</gene>
<reference evidence="10 11" key="1">
    <citation type="submission" date="2024-02" db="EMBL/GenBank/DDBJ databases">
        <title>Expansion and revision of Xanthobacter and proposal of Roseixanthobacter gen. nov.</title>
        <authorList>
            <person name="Soltysiak M.P.M."/>
            <person name="Jalihal A."/>
            <person name="Ory A."/>
            <person name="Chrisophersen C."/>
            <person name="Lee A.D."/>
            <person name="Boulton J."/>
            <person name="Springer M."/>
        </authorList>
    </citation>
    <scope>NUCLEOTIDE SEQUENCE [LARGE SCALE GENOMIC DNA]</scope>
    <source>
        <strain evidence="10 11">23A</strain>
    </source>
</reference>
<comment type="caution">
    <text evidence="10">The sequence shown here is derived from an EMBL/GenBank/DDBJ whole genome shotgun (WGS) entry which is preliminary data.</text>
</comment>
<keyword evidence="7 8" id="KW-0472">Membrane</keyword>
<keyword evidence="11" id="KW-1185">Reference proteome</keyword>
<keyword evidence="3 10" id="KW-0328">Glycosyltransferase</keyword>
<comment type="subcellular location">
    <subcellularLocation>
        <location evidence="1">Cell membrane</location>
        <topology evidence="1">Multi-pass membrane protein</topology>
    </subcellularLocation>
</comment>
<evidence type="ECO:0000313" key="11">
    <source>
        <dbReference type="Proteomes" id="UP001604002"/>
    </source>
</evidence>
<dbReference type="Proteomes" id="UP001604002">
    <property type="component" value="Unassembled WGS sequence"/>
</dbReference>
<organism evidence="10 11">
    <name type="scientific">Xanthobacter oligotrophicus</name>
    <dbReference type="NCBI Taxonomy" id="2607286"/>
    <lineage>
        <taxon>Bacteria</taxon>
        <taxon>Pseudomonadati</taxon>
        <taxon>Pseudomonadota</taxon>
        <taxon>Alphaproteobacteria</taxon>
        <taxon>Hyphomicrobiales</taxon>
        <taxon>Xanthobacteraceae</taxon>
        <taxon>Xanthobacter</taxon>
    </lineage>
</organism>
<evidence type="ECO:0000256" key="3">
    <source>
        <dbReference type="ARBA" id="ARBA00022676"/>
    </source>
</evidence>